<comment type="caution">
    <text evidence="1">The sequence shown here is derived from an EMBL/GenBank/DDBJ whole genome shotgun (WGS) entry which is preliminary data.</text>
</comment>
<accession>A0A565AU20</accession>
<dbReference type="Gene3D" id="2.40.70.10">
    <property type="entry name" value="Acid Proteases"/>
    <property type="match status" value="1"/>
</dbReference>
<evidence type="ECO:0008006" key="3">
    <source>
        <dbReference type="Google" id="ProtNLM"/>
    </source>
</evidence>
<sequence length="397" mass="46173">MENGYLGIRQVDYVRDYRNRFETFCLNSTSLLGQHLEAFFLQGLKPRFQYAIRQLQPNGILHMMDLAQWIEEANEFNSRRSTREDTREQRSGARELMILRLRRLEDQLDGSGVYDKLDLSKQNNVTGHMAWDPDEGNTFRVKGLIGKEEVKEPIKVTLENGIEVDCLGKCKAILIYVQEVPIVEDYLLLNLPDMDVILGYSWLASLGDTWIDWQKHTLSFLHNQDWTTIKGKEGELKQLIKKNHQVLLHKTSKVNPHTKQHLVLVIGASNIVEEIVKGADIWISGSEVETRKVDDPRIVFGDEMRSDLDGKTRLSRVSYDRSGWIVDEDTRTKMLNWKGSLNGNINYLQKSDLDTKVYTWLREIIGKEQDVLWHIADRATHKEVLCTTRKRRMLRSF</sequence>
<protein>
    <recommendedName>
        <fullName evidence="3">Retrotransposon gag domain-containing protein</fullName>
    </recommendedName>
</protein>
<dbReference type="OrthoDB" id="1102658at2759"/>
<dbReference type="Pfam" id="PF08284">
    <property type="entry name" value="RVP_2"/>
    <property type="match status" value="1"/>
</dbReference>
<keyword evidence="2" id="KW-1185">Reference proteome</keyword>
<reference evidence="1" key="1">
    <citation type="submission" date="2019-07" db="EMBL/GenBank/DDBJ databases">
        <authorList>
            <person name="Dittberner H."/>
        </authorList>
    </citation>
    <scope>NUCLEOTIDE SEQUENCE [LARGE SCALE GENOMIC DNA]</scope>
</reference>
<evidence type="ECO:0000313" key="1">
    <source>
        <dbReference type="EMBL" id="VVA92908.1"/>
    </source>
</evidence>
<gene>
    <name evidence="1" type="ORF">ANE_LOCUS3353</name>
</gene>
<dbReference type="AlphaFoldDB" id="A0A565AU20"/>
<name>A0A565AU20_9BRAS</name>
<proteinExistence type="predicted"/>
<dbReference type="Proteomes" id="UP000489600">
    <property type="component" value="Unassembled WGS sequence"/>
</dbReference>
<organism evidence="1 2">
    <name type="scientific">Arabis nemorensis</name>
    <dbReference type="NCBI Taxonomy" id="586526"/>
    <lineage>
        <taxon>Eukaryota</taxon>
        <taxon>Viridiplantae</taxon>
        <taxon>Streptophyta</taxon>
        <taxon>Embryophyta</taxon>
        <taxon>Tracheophyta</taxon>
        <taxon>Spermatophyta</taxon>
        <taxon>Magnoliopsida</taxon>
        <taxon>eudicotyledons</taxon>
        <taxon>Gunneridae</taxon>
        <taxon>Pentapetalae</taxon>
        <taxon>rosids</taxon>
        <taxon>malvids</taxon>
        <taxon>Brassicales</taxon>
        <taxon>Brassicaceae</taxon>
        <taxon>Arabideae</taxon>
        <taxon>Arabis</taxon>
    </lineage>
</organism>
<dbReference type="EMBL" id="CABITT030000001">
    <property type="protein sequence ID" value="VVA92908.1"/>
    <property type="molecule type" value="Genomic_DNA"/>
</dbReference>
<evidence type="ECO:0000313" key="2">
    <source>
        <dbReference type="Proteomes" id="UP000489600"/>
    </source>
</evidence>
<dbReference type="InterPro" id="IPR021109">
    <property type="entry name" value="Peptidase_aspartic_dom_sf"/>
</dbReference>